<organism evidence="9">
    <name type="scientific">Triatoma infestans</name>
    <name type="common">Assassin bug</name>
    <dbReference type="NCBI Taxonomy" id="30076"/>
    <lineage>
        <taxon>Eukaryota</taxon>
        <taxon>Metazoa</taxon>
        <taxon>Ecdysozoa</taxon>
        <taxon>Arthropoda</taxon>
        <taxon>Hexapoda</taxon>
        <taxon>Insecta</taxon>
        <taxon>Pterygota</taxon>
        <taxon>Neoptera</taxon>
        <taxon>Paraneoptera</taxon>
        <taxon>Hemiptera</taxon>
        <taxon>Heteroptera</taxon>
        <taxon>Panheteroptera</taxon>
        <taxon>Cimicomorpha</taxon>
        <taxon>Reduviidae</taxon>
        <taxon>Triatominae</taxon>
        <taxon>Triatoma</taxon>
    </lineage>
</organism>
<dbReference type="GO" id="GO:0030968">
    <property type="term" value="P:endoplasmic reticulum unfolded protein response"/>
    <property type="evidence" value="ECO:0007669"/>
    <property type="project" value="TreeGrafter"/>
</dbReference>
<dbReference type="SMART" id="SM00213">
    <property type="entry name" value="UBQ"/>
    <property type="match status" value="1"/>
</dbReference>
<feature type="transmembrane region" description="Helical" evidence="7">
    <location>
        <begin position="233"/>
        <end position="260"/>
    </location>
</feature>
<dbReference type="Gene3D" id="3.10.20.90">
    <property type="entry name" value="Phosphatidylinositol 3-kinase Catalytic Subunit, Chain A, domain 1"/>
    <property type="match status" value="1"/>
</dbReference>
<evidence type="ECO:0000256" key="2">
    <source>
        <dbReference type="ARBA" id="ARBA00022692"/>
    </source>
</evidence>
<dbReference type="InterPro" id="IPR039751">
    <property type="entry name" value="HERPUD1/2"/>
</dbReference>
<protein>
    <submittedName>
        <fullName evidence="9">Putative cysteine-responsive endoplasmic reticulum-resident ubiquitin-like domain member 2 protein</fullName>
    </submittedName>
</protein>
<evidence type="ECO:0000256" key="3">
    <source>
        <dbReference type="ARBA" id="ARBA00022989"/>
    </source>
</evidence>
<dbReference type="InterPro" id="IPR000626">
    <property type="entry name" value="Ubiquitin-like_dom"/>
</dbReference>
<dbReference type="AlphaFoldDB" id="A0A023EZ79"/>
<keyword evidence="2 7" id="KW-0812">Transmembrane</keyword>
<dbReference type="PANTHER" id="PTHR12943">
    <property type="entry name" value="HOMOCYSTEINE-RESPONSIVE ENDOPLASMIC RETICULUM-RESIDENT UNIQUITIN-LIKE DOMAIN HERPUD PROTEIN FAMILY MEMBER"/>
    <property type="match status" value="1"/>
</dbReference>
<evidence type="ECO:0000256" key="1">
    <source>
        <dbReference type="ARBA" id="ARBA00004370"/>
    </source>
</evidence>
<dbReference type="Pfam" id="PF00240">
    <property type="entry name" value="ubiquitin"/>
    <property type="match status" value="1"/>
</dbReference>
<feature type="compositionally biased region" description="Low complexity" evidence="6">
    <location>
        <begin position="109"/>
        <end position="122"/>
    </location>
</feature>
<accession>A0A023EZ79</accession>
<keyword evidence="3 7" id="KW-1133">Transmembrane helix</keyword>
<dbReference type="FunFam" id="3.10.20.90:FF:000046">
    <property type="entry name" value="Homocysteine-responsive endoplasmic reticulum-resident ubiquitin-like domain member 2 protein"/>
    <property type="match status" value="1"/>
</dbReference>
<dbReference type="CDD" id="cd01790">
    <property type="entry name" value="Ubl_HERP"/>
    <property type="match status" value="1"/>
</dbReference>
<evidence type="ECO:0000256" key="5">
    <source>
        <dbReference type="ARBA" id="ARBA00023230"/>
    </source>
</evidence>
<feature type="domain" description="Ubiquitin-like" evidence="8">
    <location>
        <begin position="6"/>
        <end position="83"/>
    </location>
</feature>
<dbReference type="SUPFAM" id="SSF54236">
    <property type="entry name" value="Ubiquitin-like"/>
    <property type="match status" value="1"/>
</dbReference>
<dbReference type="GO" id="GO:0016020">
    <property type="term" value="C:membrane"/>
    <property type="evidence" value="ECO:0007669"/>
    <property type="project" value="UniProtKB-SubCell"/>
</dbReference>
<comment type="subcellular location">
    <subcellularLocation>
        <location evidence="1">Membrane</location>
    </subcellularLocation>
</comment>
<dbReference type="PANTHER" id="PTHR12943:SF27">
    <property type="entry name" value="HOMOCYSTEINE-INDUCED ENDOPLASMIC RETICULUM PROTEIN, ISOFORM A"/>
    <property type="match status" value="1"/>
</dbReference>
<dbReference type="InterPro" id="IPR029071">
    <property type="entry name" value="Ubiquitin-like_domsf"/>
</dbReference>
<sequence>MDNTKVKLTIKAPNQMIDDHLIDCDRNCTIREIKECLYRDYPTHPKPENQKLIYSGKLLGDEMPLSDVLKTYAGTENNTIHLVCSAGTNAKAKTVASRSVQTTTPSPPLQDSQIPSSSSSNDVSENILIDDVIRRNEMITARYANYYMRYMYMQNLTPLTPQQRQRLHETYVQYIRNHMAITNRLPAVNPQQQVEPPENLQENRAVVLNQAEAEEDGVAQRDWLEWMYIMTRLIVLFSVVYFYSSPLRFIVVMTMALLLFNMDVDRWRRRQDNVAPNDVQARQNGADSADLPQDQQHQLNEANHPHLLHIIATFISSFFLSLIPEQRDI</sequence>
<evidence type="ECO:0000259" key="8">
    <source>
        <dbReference type="PROSITE" id="PS50053"/>
    </source>
</evidence>
<dbReference type="PROSITE" id="PS50053">
    <property type="entry name" value="UBIQUITIN_2"/>
    <property type="match status" value="1"/>
</dbReference>
<proteinExistence type="evidence at transcript level"/>
<name>A0A023EZ79_TRIIF</name>
<dbReference type="EMBL" id="GBBI01004656">
    <property type="protein sequence ID" value="JAC14056.1"/>
    <property type="molecule type" value="mRNA"/>
</dbReference>
<evidence type="ECO:0000256" key="4">
    <source>
        <dbReference type="ARBA" id="ARBA00023136"/>
    </source>
</evidence>
<evidence type="ECO:0000256" key="6">
    <source>
        <dbReference type="SAM" id="MobiDB-lite"/>
    </source>
</evidence>
<reference evidence="9" key="1">
    <citation type="journal article" date="2014" name="PLoS Negl. Trop. Dis.">
        <title>An updated insight into the Sialotranscriptome of Triatoma infestans: developmental stage and geographic variations.</title>
        <authorList>
            <person name="Schwarz A."/>
            <person name="Medrano-Mercado N."/>
            <person name="Schaub G.A."/>
            <person name="Struchiner C.J."/>
            <person name="Bargues M.D."/>
            <person name="Levy M.Z."/>
            <person name="Ribeiro J.M."/>
        </authorList>
    </citation>
    <scope>NUCLEOTIDE SEQUENCE</scope>
    <source>
        <strain evidence="9">Chile</strain>
        <tissue evidence="9">Salivary glands</tissue>
    </source>
</reference>
<evidence type="ECO:0000313" key="9">
    <source>
        <dbReference type="EMBL" id="JAC14056.1"/>
    </source>
</evidence>
<evidence type="ECO:0000256" key="7">
    <source>
        <dbReference type="SAM" id="Phobius"/>
    </source>
</evidence>
<feature type="region of interest" description="Disordered" evidence="6">
    <location>
        <begin position="95"/>
        <end position="122"/>
    </location>
</feature>
<keyword evidence="4 7" id="KW-0472">Membrane</keyword>
<keyword evidence="5" id="KW-0834">Unfolded protein response</keyword>